<reference evidence="1" key="1">
    <citation type="journal article" date="2021" name="PeerJ">
        <title>Extensive microbial diversity within the chicken gut microbiome revealed by metagenomics and culture.</title>
        <authorList>
            <person name="Gilroy R."/>
            <person name="Ravi A."/>
            <person name="Getino M."/>
            <person name="Pursley I."/>
            <person name="Horton D.L."/>
            <person name="Alikhan N.F."/>
            <person name="Baker D."/>
            <person name="Gharbi K."/>
            <person name="Hall N."/>
            <person name="Watson M."/>
            <person name="Adriaenssens E.M."/>
            <person name="Foster-Nyarko E."/>
            <person name="Jarju S."/>
            <person name="Secka A."/>
            <person name="Antonio M."/>
            <person name="Oren A."/>
            <person name="Chaudhuri R.R."/>
            <person name="La Ragione R."/>
            <person name="Hildebrand F."/>
            <person name="Pallen M.J."/>
        </authorList>
    </citation>
    <scope>NUCLEOTIDE SEQUENCE</scope>
    <source>
        <strain evidence="1">CHK130-7132</strain>
    </source>
</reference>
<dbReference type="Proteomes" id="UP000823854">
    <property type="component" value="Unassembled WGS sequence"/>
</dbReference>
<dbReference type="AlphaFoldDB" id="A0A9D2PYU3"/>
<comment type="caution">
    <text evidence="1">The sequence shown here is derived from an EMBL/GenBank/DDBJ whole genome shotgun (WGS) entry which is preliminary data.</text>
</comment>
<reference evidence="1" key="2">
    <citation type="submission" date="2021-04" db="EMBL/GenBank/DDBJ databases">
        <authorList>
            <person name="Gilroy R."/>
        </authorList>
    </citation>
    <scope>NUCLEOTIDE SEQUENCE</scope>
    <source>
        <strain evidence="1">CHK130-7132</strain>
    </source>
</reference>
<accession>A0A9D2PYU3</accession>
<gene>
    <name evidence="1" type="ORF">H9932_09245</name>
</gene>
<proteinExistence type="predicted"/>
<keyword evidence="1" id="KW-0378">Hydrolase</keyword>
<organism evidence="1 2">
    <name type="scientific">Candidatus Brachybacterium intestinipullorum</name>
    <dbReference type="NCBI Taxonomy" id="2838512"/>
    <lineage>
        <taxon>Bacteria</taxon>
        <taxon>Bacillati</taxon>
        <taxon>Actinomycetota</taxon>
        <taxon>Actinomycetes</taxon>
        <taxon>Micrococcales</taxon>
        <taxon>Dermabacteraceae</taxon>
        <taxon>Brachybacterium</taxon>
    </lineage>
</organism>
<keyword evidence="1" id="KW-0255">Endonuclease</keyword>
<dbReference type="EMBL" id="DWWC01000190">
    <property type="protein sequence ID" value="HJC69843.1"/>
    <property type="molecule type" value="Genomic_DNA"/>
</dbReference>
<keyword evidence="1" id="KW-0540">Nuclease</keyword>
<name>A0A9D2PYU3_9MICO</name>
<evidence type="ECO:0000313" key="2">
    <source>
        <dbReference type="Proteomes" id="UP000823854"/>
    </source>
</evidence>
<evidence type="ECO:0000313" key="1">
    <source>
        <dbReference type="EMBL" id="HJC69843.1"/>
    </source>
</evidence>
<sequence>MRRGVRPTCVSAAPHHGLWTPLHEGRHGYRPRGALDAEGSSDLVLHGTTMRSWPDRDPVASLELTLDHAARCLPVRDAAILFESALNSRRISRQEARRIVAGLPFKRRVQLSRVSPLAESGTETAVRWWLESLHVPVTAQVSIPGVGRVDLKLGESWIIECDSVRFHDNPRQYHLDRARDLQLQAHRYTVTRLTWEQVFLDWKRTSELLLTILRRREHRRPLAS</sequence>
<dbReference type="GO" id="GO:0004519">
    <property type="term" value="F:endonuclease activity"/>
    <property type="evidence" value="ECO:0007669"/>
    <property type="project" value="UniProtKB-KW"/>
</dbReference>
<dbReference type="Gene3D" id="3.40.960.10">
    <property type="entry name" value="VSR Endonuclease"/>
    <property type="match status" value="1"/>
</dbReference>
<protein>
    <submittedName>
        <fullName evidence="1">Endonuclease domain-containing protein</fullName>
    </submittedName>
</protein>